<keyword evidence="1" id="KW-1133">Transmembrane helix</keyword>
<accession>A0A562WPY1</accession>
<dbReference type="InterPro" id="IPR000326">
    <property type="entry name" value="PAP2/HPO"/>
</dbReference>
<dbReference type="EMBL" id="VLLN01000004">
    <property type="protein sequence ID" value="TWJ32390.1"/>
    <property type="molecule type" value="Genomic_DNA"/>
</dbReference>
<organism evidence="3 4">
    <name type="scientific">Geobacter argillaceus</name>
    <dbReference type="NCBI Taxonomy" id="345631"/>
    <lineage>
        <taxon>Bacteria</taxon>
        <taxon>Pseudomonadati</taxon>
        <taxon>Thermodesulfobacteriota</taxon>
        <taxon>Desulfuromonadia</taxon>
        <taxon>Geobacterales</taxon>
        <taxon>Geobacteraceae</taxon>
        <taxon>Geobacter</taxon>
    </lineage>
</organism>
<dbReference type="SUPFAM" id="SSF48317">
    <property type="entry name" value="Acid phosphatase/Vanadium-dependent haloperoxidase"/>
    <property type="match status" value="1"/>
</dbReference>
<dbReference type="InterPro" id="IPR033879">
    <property type="entry name" value="UPP_Pase"/>
</dbReference>
<feature type="transmembrane region" description="Helical" evidence="1">
    <location>
        <begin position="20"/>
        <end position="45"/>
    </location>
</feature>
<dbReference type="CDD" id="cd03385">
    <property type="entry name" value="PAP2_BcrC_like"/>
    <property type="match status" value="1"/>
</dbReference>
<feature type="transmembrane region" description="Helical" evidence="1">
    <location>
        <begin position="57"/>
        <end position="75"/>
    </location>
</feature>
<dbReference type="GO" id="GO:0050380">
    <property type="term" value="F:undecaprenyl-diphosphatase activity"/>
    <property type="evidence" value="ECO:0007669"/>
    <property type="project" value="InterPro"/>
</dbReference>
<keyword evidence="4" id="KW-1185">Reference proteome</keyword>
<evidence type="ECO:0000259" key="2">
    <source>
        <dbReference type="SMART" id="SM00014"/>
    </source>
</evidence>
<dbReference type="Proteomes" id="UP000319449">
    <property type="component" value="Unassembled WGS sequence"/>
</dbReference>
<evidence type="ECO:0000313" key="4">
    <source>
        <dbReference type="Proteomes" id="UP000319449"/>
    </source>
</evidence>
<feature type="transmembrane region" description="Helical" evidence="1">
    <location>
        <begin position="105"/>
        <end position="133"/>
    </location>
</feature>
<sequence length="195" mass="21397">MLNRALFLKINALPDTAPWAIGVAKVVADDLIYIIPALLIIYWLWGSEAKRSLALKACLVAMLGVGINQLIGLAWQHPRPFMIGLGHTWVPHVADSSFPSDHMTVFVGIGISLLFGGEVLAGILTLVTGMAVAWSRVFLGVHFPLDMMGSIGMASLSYTLISPVWRRVGNTVTTLIEMLYRSIMARPIERGLMRR</sequence>
<dbReference type="PANTHER" id="PTHR14969">
    <property type="entry name" value="SPHINGOSINE-1-PHOSPHATE PHOSPHOHYDROLASE"/>
    <property type="match status" value="1"/>
</dbReference>
<reference evidence="3 4" key="1">
    <citation type="submission" date="2019-07" db="EMBL/GenBank/DDBJ databases">
        <title>Genomic Encyclopedia of Archaeal and Bacterial Type Strains, Phase II (KMG-II): from individual species to whole genera.</title>
        <authorList>
            <person name="Goeker M."/>
        </authorList>
    </citation>
    <scope>NUCLEOTIDE SEQUENCE [LARGE SCALE GENOMIC DNA]</scope>
    <source>
        <strain evidence="3 4">ATCC BAA-1139</strain>
    </source>
</reference>
<protein>
    <submittedName>
        <fullName evidence="3">Undecaprenyl-diphosphatase</fullName>
    </submittedName>
</protein>
<keyword evidence="1" id="KW-0812">Transmembrane</keyword>
<dbReference type="AlphaFoldDB" id="A0A562WPY1"/>
<keyword evidence="1" id="KW-0472">Membrane</keyword>
<dbReference type="PANTHER" id="PTHR14969:SF13">
    <property type="entry name" value="AT30094P"/>
    <property type="match status" value="1"/>
</dbReference>
<dbReference type="Gene3D" id="1.20.144.10">
    <property type="entry name" value="Phosphatidic acid phosphatase type 2/haloperoxidase"/>
    <property type="match status" value="1"/>
</dbReference>
<evidence type="ECO:0000256" key="1">
    <source>
        <dbReference type="SAM" id="Phobius"/>
    </source>
</evidence>
<gene>
    <name evidence="3" type="ORF">JN12_00829</name>
</gene>
<dbReference type="GO" id="GO:0005886">
    <property type="term" value="C:plasma membrane"/>
    <property type="evidence" value="ECO:0007669"/>
    <property type="project" value="InterPro"/>
</dbReference>
<comment type="caution">
    <text evidence="3">The sequence shown here is derived from an EMBL/GenBank/DDBJ whole genome shotgun (WGS) entry which is preliminary data.</text>
</comment>
<proteinExistence type="predicted"/>
<dbReference type="Pfam" id="PF01569">
    <property type="entry name" value="PAP2"/>
    <property type="match status" value="1"/>
</dbReference>
<evidence type="ECO:0000313" key="3">
    <source>
        <dbReference type="EMBL" id="TWJ32390.1"/>
    </source>
</evidence>
<name>A0A562WPY1_9BACT</name>
<dbReference type="SMART" id="SM00014">
    <property type="entry name" value="acidPPc"/>
    <property type="match status" value="1"/>
</dbReference>
<dbReference type="InterPro" id="IPR036938">
    <property type="entry name" value="PAP2/HPO_sf"/>
</dbReference>
<feature type="domain" description="Phosphatidic acid phosphatase type 2/haloperoxidase" evidence="2">
    <location>
        <begin position="53"/>
        <end position="162"/>
    </location>
</feature>